<name>A0A1G2MU91_9BACT</name>
<evidence type="ECO:0000256" key="15">
    <source>
        <dbReference type="RuleBase" id="RU000504"/>
    </source>
</evidence>
<keyword evidence="10" id="KW-0067">ATP-binding</keyword>
<evidence type="ECO:0000256" key="7">
    <source>
        <dbReference type="ARBA" id="ARBA00022723"/>
    </source>
</evidence>
<dbReference type="Gene3D" id="2.40.33.10">
    <property type="entry name" value="PK beta-barrel domain-like"/>
    <property type="match status" value="1"/>
</dbReference>
<keyword evidence="6 15" id="KW-0808">Transferase</keyword>
<dbReference type="InterPro" id="IPR015813">
    <property type="entry name" value="Pyrv/PenolPyrv_kinase-like_dom"/>
</dbReference>
<dbReference type="Pfam" id="PF00224">
    <property type="entry name" value="PK"/>
    <property type="match status" value="1"/>
</dbReference>
<dbReference type="InterPro" id="IPR015806">
    <property type="entry name" value="Pyrv_Knase_insert_dom_sf"/>
</dbReference>
<evidence type="ECO:0000256" key="2">
    <source>
        <dbReference type="ARBA" id="ARBA00001958"/>
    </source>
</evidence>
<dbReference type="GO" id="GO:0005524">
    <property type="term" value="F:ATP binding"/>
    <property type="evidence" value="ECO:0007669"/>
    <property type="project" value="UniProtKB-KW"/>
</dbReference>
<comment type="cofactor">
    <cofactor evidence="2">
        <name>K(+)</name>
        <dbReference type="ChEBI" id="CHEBI:29103"/>
    </cofactor>
</comment>
<dbReference type="FunFam" id="3.20.20.60:FF:000001">
    <property type="entry name" value="Pyruvate kinase"/>
    <property type="match status" value="1"/>
</dbReference>
<dbReference type="InterPro" id="IPR011037">
    <property type="entry name" value="Pyrv_Knase-like_insert_dom_sf"/>
</dbReference>
<evidence type="ECO:0000256" key="6">
    <source>
        <dbReference type="ARBA" id="ARBA00022679"/>
    </source>
</evidence>
<gene>
    <name evidence="18" type="ORF">A3D56_03930</name>
</gene>
<evidence type="ECO:0000256" key="4">
    <source>
        <dbReference type="ARBA" id="ARBA00008663"/>
    </source>
</evidence>
<dbReference type="GO" id="GO:0006950">
    <property type="term" value="P:response to stress"/>
    <property type="evidence" value="ECO:0007669"/>
    <property type="project" value="UniProtKB-ARBA"/>
</dbReference>
<keyword evidence="13 18" id="KW-0670">Pyruvate</keyword>
<dbReference type="PROSITE" id="PS00110">
    <property type="entry name" value="PYRUVATE_KINASE"/>
    <property type="match status" value="1"/>
</dbReference>
<evidence type="ECO:0000256" key="1">
    <source>
        <dbReference type="ARBA" id="ARBA00001946"/>
    </source>
</evidence>
<dbReference type="InterPro" id="IPR015793">
    <property type="entry name" value="Pyrv_Knase_brl"/>
</dbReference>
<dbReference type="PANTHER" id="PTHR11817">
    <property type="entry name" value="PYRUVATE KINASE"/>
    <property type="match status" value="1"/>
</dbReference>
<dbReference type="InterPro" id="IPR001697">
    <property type="entry name" value="Pyr_Knase"/>
</dbReference>
<evidence type="ECO:0000256" key="13">
    <source>
        <dbReference type="ARBA" id="ARBA00023317"/>
    </source>
</evidence>
<keyword evidence="7" id="KW-0479">Metal-binding</keyword>
<evidence type="ECO:0000256" key="3">
    <source>
        <dbReference type="ARBA" id="ARBA00004997"/>
    </source>
</evidence>
<dbReference type="SUPFAM" id="SSF51621">
    <property type="entry name" value="Phosphoenolpyruvate/pyruvate domain"/>
    <property type="match status" value="1"/>
</dbReference>
<dbReference type="NCBIfam" id="NF004491">
    <property type="entry name" value="PRK05826.1"/>
    <property type="match status" value="1"/>
</dbReference>
<dbReference type="Gene3D" id="3.40.1380.20">
    <property type="entry name" value="Pyruvate kinase, C-terminal domain"/>
    <property type="match status" value="1"/>
</dbReference>
<dbReference type="SUPFAM" id="SSF52935">
    <property type="entry name" value="PK C-terminal domain-like"/>
    <property type="match status" value="1"/>
</dbReference>
<feature type="domain" description="Pyruvate kinase barrel" evidence="16">
    <location>
        <begin position="3"/>
        <end position="323"/>
    </location>
</feature>
<evidence type="ECO:0000259" key="16">
    <source>
        <dbReference type="Pfam" id="PF00224"/>
    </source>
</evidence>
<evidence type="ECO:0000256" key="9">
    <source>
        <dbReference type="ARBA" id="ARBA00022777"/>
    </source>
</evidence>
<comment type="cofactor">
    <cofactor evidence="1">
        <name>Mg(2+)</name>
        <dbReference type="ChEBI" id="CHEBI:18420"/>
    </cofactor>
</comment>
<keyword evidence="12 15" id="KW-0324">Glycolysis</keyword>
<reference evidence="18 19" key="1">
    <citation type="journal article" date="2016" name="Nat. Commun.">
        <title>Thousands of microbial genomes shed light on interconnected biogeochemical processes in an aquifer system.</title>
        <authorList>
            <person name="Anantharaman K."/>
            <person name="Brown C.T."/>
            <person name="Hug L.A."/>
            <person name="Sharon I."/>
            <person name="Castelle C.J."/>
            <person name="Probst A.J."/>
            <person name="Thomas B.C."/>
            <person name="Singh A."/>
            <person name="Wilkins M.J."/>
            <person name="Karaoz U."/>
            <person name="Brodie E.L."/>
            <person name="Williams K.H."/>
            <person name="Hubbard S.S."/>
            <person name="Banfield J.F."/>
        </authorList>
    </citation>
    <scope>NUCLEOTIDE SEQUENCE [LARGE SCALE GENOMIC DNA]</scope>
</reference>
<evidence type="ECO:0000256" key="5">
    <source>
        <dbReference type="ARBA" id="ARBA00012142"/>
    </source>
</evidence>
<feature type="domain" description="Pyruvate kinase C-terminal" evidence="17">
    <location>
        <begin position="357"/>
        <end position="469"/>
    </location>
</feature>
<evidence type="ECO:0000259" key="17">
    <source>
        <dbReference type="Pfam" id="PF02887"/>
    </source>
</evidence>
<dbReference type="SUPFAM" id="SSF50800">
    <property type="entry name" value="PK beta-barrel domain-like"/>
    <property type="match status" value="1"/>
</dbReference>
<dbReference type="EC" id="2.7.1.40" evidence="5 14"/>
<comment type="pathway">
    <text evidence="3 15">Carbohydrate degradation; glycolysis; pyruvate from D-glyceraldehyde 3-phosphate: step 5/5.</text>
</comment>
<dbReference type="InterPro" id="IPR036918">
    <property type="entry name" value="Pyrv_Knase_C_sf"/>
</dbReference>
<dbReference type="FunFam" id="2.40.33.10:FF:000001">
    <property type="entry name" value="Pyruvate kinase"/>
    <property type="match status" value="1"/>
</dbReference>
<evidence type="ECO:0000256" key="14">
    <source>
        <dbReference type="NCBIfam" id="TIGR01064"/>
    </source>
</evidence>
<dbReference type="EMBL" id="MHRP01000013">
    <property type="protein sequence ID" value="OHA27413.1"/>
    <property type="molecule type" value="Genomic_DNA"/>
</dbReference>
<evidence type="ECO:0000256" key="12">
    <source>
        <dbReference type="ARBA" id="ARBA00023152"/>
    </source>
</evidence>
<dbReference type="GO" id="GO:0000287">
    <property type="term" value="F:magnesium ion binding"/>
    <property type="evidence" value="ECO:0007669"/>
    <property type="project" value="UniProtKB-UniRule"/>
</dbReference>
<keyword evidence="9 15" id="KW-0418">Kinase</keyword>
<proteinExistence type="inferred from homology"/>
<dbReference type="InterPro" id="IPR015795">
    <property type="entry name" value="Pyrv_Knase_C"/>
</dbReference>
<evidence type="ECO:0000256" key="8">
    <source>
        <dbReference type="ARBA" id="ARBA00022741"/>
    </source>
</evidence>
<accession>A0A1G2MU91</accession>
<dbReference type="Gene3D" id="3.20.20.60">
    <property type="entry name" value="Phosphoenolpyruvate-binding domains"/>
    <property type="match status" value="1"/>
</dbReference>
<keyword evidence="8" id="KW-0547">Nucleotide-binding</keyword>
<dbReference type="UniPathway" id="UPA00109">
    <property type="reaction ID" value="UER00188"/>
</dbReference>
<organism evidence="18 19">
    <name type="scientific">Candidatus Taylorbacteria bacterium RIFCSPHIGHO2_02_FULL_45_35</name>
    <dbReference type="NCBI Taxonomy" id="1802311"/>
    <lineage>
        <taxon>Bacteria</taxon>
        <taxon>Candidatus Tayloriibacteriota</taxon>
    </lineage>
</organism>
<comment type="catalytic activity">
    <reaction evidence="15">
        <text>pyruvate + ATP = phosphoenolpyruvate + ADP + H(+)</text>
        <dbReference type="Rhea" id="RHEA:18157"/>
        <dbReference type="ChEBI" id="CHEBI:15361"/>
        <dbReference type="ChEBI" id="CHEBI:15378"/>
        <dbReference type="ChEBI" id="CHEBI:30616"/>
        <dbReference type="ChEBI" id="CHEBI:58702"/>
        <dbReference type="ChEBI" id="CHEBI:456216"/>
        <dbReference type="EC" id="2.7.1.40"/>
    </reaction>
</comment>
<comment type="caution">
    <text evidence="18">The sequence shown here is derived from an EMBL/GenBank/DDBJ whole genome shotgun (WGS) entry which is preliminary data.</text>
</comment>
<dbReference type="Pfam" id="PF02887">
    <property type="entry name" value="PK_C"/>
    <property type="match status" value="1"/>
</dbReference>
<dbReference type="Proteomes" id="UP000177943">
    <property type="component" value="Unassembled WGS sequence"/>
</dbReference>
<evidence type="ECO:0000256" key="10">
    <source>
        <dbReference type="ARBA" id="ARBA00022840"/>
    </source>
</evidence>
<dbReference type="NCBIfam" id="TIGR01064">
    <property type="entry name" value="pyruv_kin"/>
    <property type="match status" value="1"/>
</dbReference>
<keyword evidence="11 15" id="KW-0460">Magnesium</keyword>
<dbReference type="AlphaFoldDB" id="A0A1G2MU91"/>
<dbReference type="PRINTS" id="PR01050">
    <property type="entry name" value="PYRUVTKNASE"/>
</dbReference>
<dbReference type="GO" id="GO:0004743">
    <property type="term" value="F:pyruvate kinase activity"/>
    <property type="evidence" value="ECO:0007669"/>
    <property type="project" value="UniProtKB-UniRule"/>
</dbReference>
<dbReference type="InterPro" id="IPR018209">
    <property type="entry name" value="Pyrv_Knase_AS"/>
</dbReference>
<dbReference type="NCBIfam" id="NF004978">
    <property type="entry name" value="PRK06354.1"/>
    <property type="match status" value="1"/>
</dbReference>
<comment type="similarity">
    <text evidence="4 15">Belongs to the pyruvate kinase family.</text>
</comment>
<dbReference type="GO" id="GO:0016301">
    <property type="term" value="F:kinase activity"/>
    <property type="evidence" value="ECO:0007669"/>
    <property type="project" value="UniProtKB-KW"/>
</dbReference>
<protein>
    <recommendedName>
        <fullName evidence="5 14">Pyruvate kinase</fullName>
        <ecNumber evidence="5 14">2.7.1.40</ecNumber>
    </recommendedName>
</protein>
<evidence type="ECO:0000313" key="19">
    <source>
        <dbReference type="Proteomes" id="UP000177943"/>
    </source>
</evidence>
<sequence>MDKKTKIVATIGPATTSKERLKELLLAGMNVMRLNFSHGDFAEHQERLDNLRSVSEELNVPVAVMQDLGGPKIRIGNFSTESITLKKGATFTLTTESIVGDEHRVYVNYPLLPKEVKKGGFILLHDGKKKLQITDVKGNEVVCTVIVGGDIKGRRGVNLPGAYLSISSLTEKDRKDLEFGIKNKIDYVALSFVRRAGDIAELRAILKKAKLDAGIISKIETPEAVENIDQIIELSDAIMLARGDLAIEIPAEDVPLVQKMIIKKCNKAGKPVITATQMLESMIKSPVPTRAEVSDIANAILDGTDAVMLSEETTLGQFPVEAVSVMARVAKRVEGDYLLKQFLNGTPSVGETHGVGESITASAVRNSDRIGARLIISLSESGYSSRMISRYKPTQPILVFTPNETTFHHVVLSFGCFPVLVKRFKTFNEIEKVIRAYCLKNKLAKAGDKIVIASGMPFGKAVETNMLVVETL</sequence>
<evidence type="ECO:0000313" key="18">
    <source>
        <dbReference type="EMBL" id="OHA27413.1"/>
    </source>
</evidence>
<dbReference type="GO" id="GO:0030955">
    <property type="term" value="F:potassium ion binding"/>
    <property type="evidence" value="ECO:0007669"/>
    <property type="project" value="UniProtKB-UniRule"/>
</dbReference>
<evidence type="ECO:0000256" key="11">
    <source>
        <dbReference type="ARBA" id="ARBA00022842"/>
    </source>
</evidence>
<dbReference type="InterPro" id="IPR040442">
    <property type="entry name" value="Pyrv_kinase-like_dom_sf"/>
</dbReference>